<proteinExistence type="predicted"/>
<organism evidence="2 3">
    <name type="scientific">Geospiza fortis</name>
    <name type="common">Medium ground-finch</name>
    <dbReference type="NCBI Taxonomy" id="48883"/>
    <lineage>
        <taxon>Eukaryota</taxon>
        <taxon>Metazoa</taxon>
        <taxon>Chordata</taxon>
        <taxon>Craniata</taxon>
        <taxon>Vertebrata</taxon>
        <taxon>Euteleostomi</taxon>
        <taxon>Archelosauria</taxon>
        <taxon>Archosauria</taxon>
        <taxon>Dinosauria</taxon>
        <taxon>Saurischia</taxon>
        <taxon>Theropoda</taxon>
        <taxon>Coelurosauria</taxon>
        <taxon>Aves</taxon>
        <taxon>Neognathae</taxon>
        <taxon>Neoaves</taxon>
        <taxon>Telluraves</taxon>
        <taxon>Australaves</taxon>
        <taxon>Passeriformes</taxon>
        <taxon>Thraupidae</taxon>
        <taxon>Geospiza</taxon>
    </lineage>
</organism>
<keyword evidence="2" id="KW-1185">Reference proteome</keyword>
<accession>A0A6I9HLN8</accession>
<dbReference type="InParanoid" id="A0A6I9HLN8"/>
<gene>
    <name evidence="3" type="primary">LOC102032889</name>
</gene>
<evidence type="ECO:0000313" key="3">
    <source>
        <dbReference type="RefSeq" id="XP_005423498.1"/>
    </source>
</evidence>
<dbReference type="GeneID" id="102032889"/>
<reference evidence="3" key="1">
    <citation type="submission" date="2025-08" db="UniProtKB">
        <authorList>
            <consortium name="RefSeq"/>
        </authorList>
    </citation>
    <scope>IDENTIFICATION</scope>
</reference>
<keyword evidence="1" id="KW-0175">Coiled coil</keyword>
<name>A0A6I9HLN8_GEOFO</name>
<sequence>MYTVWEVFRKYQKLTLISLETLRNRQITMDEEAWALSDDLSGWQVKDSVRIEPRTKPQTTTHSTVPLPGSVIDYSEEVQEHPSCVIESVVEDTPQEDGEGNSWLHKLGINISKWSFLNSLIGWSGDRTQEKDRFTTSGVCSAADRKATELEECTTKKVPYIPYSLATLHIIKIVKDMQQMKNRHMKIIRKLDDMRKEKQEETITTIKKHYSEKMRCLKSHLEAYQELTNKSNIHWQDTVKNLREQNRQLIQEKEDILYQMKQSTENWRKEKVWIIENLCKKLDYLYTQHTLTLQELHNISLHLERLQDLMNFQIKNLQQKSEKAGGENSDVSEILVSKTDQAANEERKTDWSVEKQYLWQTQTILQEIQECLQKREREVTEFLQSERRFNKEMKPQVTVLIFLKSLIKMVHTIYCDVPGAQQHIHQLIRKNEDERPGLEEIFNNAQADILSYEIFCGNELMDDTRTRLPTKLFRNIGKAKSDLEYVETEKIVFDCIQTGEIPNWIKSDCLYVAWSEDPAICSEEIESPFQGTHAEV</sequence>
<dbReference type="KEGG" id="gfr:102032889"/>
<evidence type="ECO:0000313" key="2">
    <source>
        <dbReference type="Proteomes" id="UP000504602"/>
    </source>
</evidence>
<feature type="coiled-coil region" evidence="1">
    <location>
        <begin position="232"/>
        <end position="259"/>
    </location>
</feature>
<dbReference type="OrthoDB" id="3176171at2759"/>
<protein>
    <submittedName>
        <fullName evidence="3">Uncharacterized protein LOC102032889</fullName>
    </submittedName>
</protein>
<dbReference type="AlphaFoldDB" id="A0A6I9HLN8"/>
<dbReference type="Proteomes" id="UP000504602">
    <property type="component" value="Unplaced"/>
</dbReference>
<dbReference type="RefSeq" id="XP_005423498.1">
    <property type="nucleotide sequence ID" value="XM_005423441.1"/>
</dbReference>
<evidence type="ECO:0000256" key="1">
    <source>
        <dbReference type="SAM" id="Coils"/>
    </source>
</evidence>